<evidence type="ECO:0000259" key="2">
    <source>
        <dbReference type="Pfam" id="PF18962"/>
    </source>
</evidence>
<dbReference type="NCBIfam" id="NF033510">
    <property type="entry name" value="Ca_tandemer"/>
    <property type="match status" value="1"/>
</dbReference>
<dbReference type="InterPro" id="IPR026444">
    <property type="entry name" value="Secre_tail"/>
</dbReference>
<protein>
    <submittedName>
        <fullName evidence="3">Putative secreted protein (Por secretion system target)</fullName>
    </submittedName>
</protein>
<dbReference type="Proteomes" id="UP000233782">
    <property type="component" value="Unassembled WGS sequence"/>
</dbReference>
<name>A0A2N3U8D0_9BACT</name>
<dbReference type="Pfam" id="PF18962">
    <property type="entry name" value="Por_Secre_tail"/>
    <property type="match status" value="1"/>
</dbReference>
<accession>A0A2N3U8D0</accession>
<evidence type="ECO:0000256" key="1">
    <source>
        <dbReference type="SAM" id="SignalP"/>
    </source>
</evidence>
<organism evidence="3 4">
    <name type="scientific">Pontibacter ramchanderi</name>
    <dbReference type="NCBI Taxonomy" id="1179743"/>
    <lineage>
        <taxon>Bacteria</taxon>
        <taxon>Pseudomonadati</taxon>
        <taxon>Bacteroidota</taxon>
        <taxon>Cytophagia</taxon>
        <taxon>Cytophagales</taxon>
        <taxon>Hymenobacteraceae</taxon>
        <taxon>Pontibacter</taxon>
    </lineage>
</organism>
<proteinExistence type="predicted"/>
<dbReference type="RefSeq" id="WP_101445261.1">
    <property type="nucleotide sequence ID" value="NZ_PJMU01000003.1"/>
</dbReference>
<dbReference type="NCBIfam" id="TIGR04183">
    <property type="entry name" value="Por_Secre_tail"/>
    <property type="match status" value="1"/>
</dbReference>
<dbReference type="EMBL" id="PJMU01000003">
    <property type="protein sequence ID" value="PKV62984.1"/>
    <property type="molecule type" value="Genomic_DNA"/>
</dbReference>
<gene>
    <name evidence="3" type="ORF">BD749_2817</name>
</gene>
<evidence type="ECO:0000313" key="3">
    <source>
        <dbReference type="EMBL" id="PKV62984.1"/>
    </source>
</evidence>
<feature type="chain" id="PRO_5015001581" evidence="1">
    <location>
        <begin position="28"/>
        <end position="1253"/>
    </location>
</feature>
<feature type="domain" description="Secretion system C-terminal sorting" evidence="2">
    <location>
        <begin position="1176"/>
        <end position="1250"/>
    </location>
</feature>
<reference evidence="3 4" key="1">
    <citation type="submission" date="2017-12" db="EMBL/GenBank/DDBJ databases">
        <title>Genomic Encyclopedia of Type Strains, Phase III (KMG-III): the genomes of soil and plant-associated and newly described type strains.</title>
        <authorList>
            <person name="Whitman W."/>
        </authorList>
    </citation>
    <scope>NUCLEOTIDE SEQUENCE [LARGE SCALE GENOMIC DNA]</scope>
    <source>
        <strain evidence="3 4">LP43</strain>
    </source>
</reference>
<dbReference type="InterPro" id="IPR013783">
    <property type="entry name" value="Ig-like_fold"/>
</dbReference>
<keyword evidence="4" id="KW-1185">Reference proteome</keyword>
<evidence type="ECO:0000313" key="4">
    <source>
        <dbReference type="Proteomes" id="UP000233782"/>
    </source>
</evidence>
<dbReference type="OrthoDB" id="2582440at2"/>
<keyword evidence="1" id="KW-0732">Signal</keyword>
<dbReference type="AlphaFoldDB" id="A0A2N3U8D0"/>
<dbReference type="Gene3D" id="2.60.40.10">
    <property type="entry name" value="Immunoglobulins"/>
    <property type="match status" value="3"/>
</dbReference>
<sequence>MNQILPFYKAVLLSLVLLLFVTPALHAQTKGMIVKPATGAGKAVLDPNGDGYVSSPATPPGFRFNDVQESEIPYRALPLPAGEVLGDLLRGPTGGFSDFSYLFGNVDPVYTYLSGGNLMFRFRLGGIAPNSKGYSILIDTDNKFGNTGPNADPEYTPANPGFEVEIVLATGFGVRLYNVNGVSSPAAGSQLVNLPYEQYAQKAIAYTTNGGSPDYFYDFYIPFSEITKYIPSFTASTPVRMVANTVMSAQHSALAGPISDVGGIDDKVYAGNYSAAFTNIIQSIIPTALNVTPTSDFPALRSAAPVITGTYTAGTSTAANPLLVNGTSTEAAGTVIAVYLNGTALGTTTVGTGGTWSYTLPANTVLAASDKLTATASATGKSVSNLSNEVVVISPAFVCPASATPTILCASDKGFTGTVPAGVAAGSIIRIYKFGEPDRPVLGIPDIPVRSNGTWGWTCRDGVNATDCSPGQGCVAGTVTLGNGSYYAILEEGNGKCSSARSNEVCVGKGNLATTATPSITTNPILQSTTTISGTAVANATVIVLINGKLFGNTTATGTGAWTMPGMVLKAGQVVSARALTQNICVSNETSATVMAEASVAPVVNGPIRAGATSVSGTSTEPAGTVITVYRNGQAICSTNCPVVDAYGNWTLSGLASTALTSGNTITGTATAPGKGASAPSSAVTVQAAAAAAPAIPVITGSYVEGATAVAGTGPANNMINLYIDGYFLGSVVSSGSGNWTVSGLSGNDIEKLLYAGGVLTATAGTIGTNESRHSAGVTVLCSNTIPDRNKAVTAIASAICQNSSATIRISNSERGISYVLRNEANTADLSSSVLGNGSDILLMSYPLSTSQKIKVAATRGESPGCGAATLNNTADITVNPNPTAFMVSVQNTQVCIGAKAVLTVTSSQLNMNYQIRLKADNSAVGAPVAGTGGQITLETPVLNTTGSFNFYVQATSGIAPTFCGTQMSNEVTITVNALPSKNLEFIEGTFNADGTMNLIVKNSEVNVLYQLRLNGTDFRTPVAGNGADVVLVSDVVNSEKKTYTVIARHINSGCPVELEQKIELQSITPLPVELVSFKAVAQHNQVLLQWTTASERDNDRFEVERSQDGRKFTLIGQVKGKGTSSLTSSYSFTDQNPGTGVNYYRLRQVDFDGTFEYSKTIAAHLKETSTSVKAYPNPFSHSVQVGIATETSGPIRVTVADAQGRVVIEQLLNAEGRYSNFELSTQQLATGVYFLRVTGGGLNSTTKLIKSH</sequence>
<feature type="signal peptide" evidence="1">
    <location>
        <begin position="1"/>
        <end position="27"/>
    </location>
</feature>
<comment type="caution">
    <text evidence="3">The sequence shown here is derived from an EMBL/GenBank/DDBJ whole genome shotgun (WGS) entry which is preliminary data.</text>
</comment>